<feature type="region of interest" description="Disordered" evidence="1">
    <location>
        <begin position="120"/>
        <end position="140"/>
    </location>
</feature>
<accession>A0AAW0TEM1</accession>
<feature type="region of interest" description="Disordered" evidence="1">
    <location>
        <begin position="1"/>
        <end position="26"/>
    </location>
</feature>
<dbReference type="AlphaFoldDB" id="A0AAW0TEM1"/>
<evidence type="ECO:0000256" key="1">
    <source>
        <dbReference type="SAM" id="MobiDB-lite"/>
    </source>
</evidence>
<proteinExistence type="predicted"/>
<feature type="compositionally biased region" description="Basic and acidic residues" evidence="1">
    <location>
        <begin position="14"/>
        <end position="23"/>
    </location>
</feature>
<sequence>MNIGGREGGTDAGGGKRREEAGGKRRPRRLQVFVKVTVIGCVHREAFQPAVTSPVARRPQARGSAGPVPHLTASQCMTAVAMVGREAFVLISITVAWQCFAEQDEEARLTTNENTTAVTAAGGCVPPAAPPPGRACRGDGRTLAAAVTPPDASALHRALPLVLPPPDSRTILSGFTCAGKGWWSSRNTKWYDGGAVSAVPPPSHSSEQLFCLSRGAPPLTEEVTGVTTHQGAWCPIQLCLRHERRQQVGGGGTLPARRPLTE</sequence>
<keyword evidence="3" id="KW-1185">Reference proteome</keyword>
<gene>
    <name evidence="2" type="ORF">O3P69_016528</name>
</gene>
<reference evidence="2 3" key="1">
    <citation type="submission" date="2023-03" db="EMBL/GenBank/DDBJ databases">
        <title>High-quality genome of Scylla paramamosain provides insights in environmental adaptation.</title>
        <authorList>
            <person name="Zhang L."/>
        </authorList>
    </citation>
    <scope>NUCLEOTIDE SEQUENCE [LARGE SCALE GENOMIC DNA]</scope>
    <source>
        <strain evidence="2">LZ_2023a</strain>
        <tissue evidence="2">Muscle</tissue>
    </source>
</reference>
<feature type="region of interest" description="Disordered" evidence="1">
    <location>
        <begin position="51"/>
        <end position="70"/>
    </location>
</feature>
<organism evidence="2 3">
    <name type="scientific">Scylla paramamosain</name>
    <name type="common">Mud crab</name>
    <dbReference type="NCBI Taxonomy" id="85552"/>
    <lineage>
        <taxon>Eukaryota</taxon>
        <taxon>Metazoa</taxon>
        <taxon>Ecdysozoa</taxon>
        <taxon>Arthropoda</taxon>
        <taxon>Crustacea</taxon>
        <taxon>Multicrustacea</taxon>
        <taxon>Malacostraca</taxon>
        <taxon>Eumalacostraca</taxon>
        <taxon>Eucarida</taxon>
        <taxon>Decapoda</taxon>
        <taxon>Pleocyemata</taxon>
        <taxon>Brachyura</taxon>
        <taxon>Eubrachyura</taxon>
        <taxon>Portunoidea</taxon>
        <taxon>Portunidae</taxon>
        <taxon>Portuninae</taxon>
        <taxon>Scylla</taxon>
    </lineage>
</organism>
<name>A0AAW0TEM1_SCYPA</name>
<dbReference type="EMBL" id="JARAKH010000032">
    <property type="protein sequence ID" value="KAK8385809.1"/>
    <property type="molecule type" value="Genomic_DNA"/>
</dbReference>
<evidence type="ECO:0000313" key="3">
    <source>
        <dbReference type="Proteomes" id="UP001487740"/>
    </source>
</evidence>
<comment type="caution">
    <text evidence="2">The sequence shown here is derived from an EMBL/GenBank/DDBJ whole genome shotgun (WGS) entry which is preliminary data.</text>
</comment>
<feature type="compositionally biased region" description="Gly residues" evidence="1">
    <location>
        <begin position="1"/>
        <end position="13"/>
    </location>
</feature>
<evidence type="ECO:0000313" key="2">
    <source>
        <dbReference type="EMBL" id="KAK8385809.1"/>
    </source>
</evidence>
<dbReference type="Proteomes" id="UP001487740">
    <property type="component" value="Unassembled WGS sequence"/>
</dbReference>
<protein>
    <submittedName>
        <fullName evidence="2">Uncharacterized protein</fullName>
    </submittedName>
</protein>